<accession>F8NPF3</accession>
<dbReference type="AlphaFoldDB" id="F8NPF3"/>
<dbReference type="HOGENOM" id="CLU_046584_0_0_1"/>
<evidence type="ECO:0000256" key="1">
    <source>
        <dbReference type="ARBA" id="ARBA00034736"/>
    </source>
</evidence>
<dbReference type="InterPro" id="IPR016024">
    <property type="entry name" value="ARM-type_fold"/>
</dbReference>
<dbReference type="GO" id="GO:0005829">
    <property type="term" value="C:cytosol"/>
    <property type="evidence" value="ECO:0007669"/>
    <property type="project" value="TreeGrafter"/>
</dbReference>
<dbReference type="GO" id="GO:0005634">
    <property type="term" value="C:nucleus"/>
    <property type="evidence" value="ECO:0007669"/>
    <property type="project" value="TreeGrafter"/>
</dbReference>
<dbReference type="GO" id="GO:0110078">
    <property type="term" value="C:TTT Hsp90 cochaperone complex"/>
    <property type="evidence" value="ECO:0007669"/>
    <property type="project" value="InterPro"/>
</dbReference>
<proteinExistence type="inferred from homology"/>
<dbReference type="Gene3D" id="1.25.10.10">
    <property type="entry name" value="Leucine-rich Repeat Variant"/>
    <property type="match status" value="1"/>
</dbReference>
<dbReference type="PANTHER" id="PTHR32226:SF2">
    <property type="entry name" value="TELO2-INTERACTING PROTEIN 2"/>
    <property type="match status" value="1"/>
</dbReference>
<dbReference type="EMBL" id="GL945431">
    <property type="protein sequence ID" value="EGO27163.1"/>
    <property type="molecule type" value="Genomic_DNA"/>
</dbReference>
<dbReference type="Pfam" id="PF10521">
    <property type="entry name" value="Tti2"/>
    <property type="match status" value="1"/>
</dbReference>
<evidence type="ECO:0000313" key="2">
    <source>
        <dbReference type="EMBL" id="EGO27163.1"/>
    </source>
</evidence>
<reference evidence="2" key="1">
    <citation type="submission" date="2011-04" db="EMBL/GenBank/DDBJ databases">
        <title>Evolution of plant cell wall degrading machinery underlies the functional diversity of forest fungi.</title>
        <authorList>
            <consortium name="US DOE Joint Genome Institute (JGI-PGF)"/>
            <person name="Eastwood D.C."/>
            <person name="Floudas D."/>
            <person name="Binder M."/>
            <person name="Majcherczyk A."/>
            <person name="Schneider P."/>
            <person name="Aerts A."/>
            <person name="Asiegbu F.O."/>
            <person name="Baker S.E."/>
            <person name="Barry K."/>
            <person name="Bendiksby M."/>
            <person name="Blumentritt M."/>
            <person name="Coutinho P.M."/>
            <person name="Cullen D."/>
            <person name="Cullen D."/>
            <person name="Gathman A."/>
            <person name="Goodell B."/>
            <person name="Henrissat B."/>
            <person name="Ihrmark K."/>
            <person name="Kauserud H."/>
            <person name="Kohler A."/>
            <person name="LaButti K."/>
            <person name="Lapidus A."/>
            <person name="Lavin J.L."/>
            <person name="Lee Y.-H."/>
            <person name="Lindquist E."/>
            <person name="Lilly W."/>
            <person name="Lucas S."/>
            <person name="Morin E."/>
            <person name="Murat C."/>
            <person name="Oguiza J.A."/>
            <person name="Park J."/>
            <person name="Pisabarro A.G."/>
            <person name="Riley R."/>
            <person name="Rosling A."/>
            <person name="Salamov A."/>
            <person name="Schmidt O."/>
            <person name="Schmutz J."/>
            <person name="Skrede I."/>
            <person name="Stenlid J."/>
            <person name="Wiebenga A."/>
            <person name="Xie X."/>
            <person name="Kues U."/>
            <person name="Hibbett D.S."/>
            <person name="Hoffmeister D."/>
            <person name="Hogberg N."/>
            <person name="Martin F."/>
            <person name="Grigoriev I.V."/>
            <person name="Watkinson S.C."/>
        </authorList>
    </citation>
    <scope>NUCLEOTIDE SEQUENCE</scope>
    <source>
        <strain evidence="2">S7.9</strain>
    </source>
</reference>
<protein>
    <submittedName>
        <fullName evidence="2">Uncharacterized protein</fullName>
    </submittedName>
</protein>
<sequence length="434" mass="48150">MSAISTTILSLSIPQEYSHYGRITEDDTITRLNTWKITTENSLTRLKDLVAREEHLQLSLQNKANLVSTVAAFTGPGSWVSERSHNLAISVLEPFSSPDLHLLEYILKDHIRPIFQSNPHPHLNESTGRKLPRAAGGPMASQDYYEGQTWKSYPGIFNVASWCVRHTQGDVYERLWHLIIPPVMALVDDYEAEYKLRGVMLVQDMLKRVPVALLRRTGVDGLLLTSLMGTLNHLRHPETPNLLRTAIPTILSLVNLTTSPDSQQRFNQLCALLGDAIVGSVWIYAYTDLDAVEASVDALPGVIKALGIGSTRYLKALVPQLVHPLIPTPHASPCISLQLSSLRALGVVIEVCAVRMFIWKYTILDGVGKCWVSLLDSGVDDDASRELKKALCDICDKLAQACPSVVKEEYTQMVSLHSSLFKGLFQIPKRAVVP</sequence>
<dbReference type="PANTHER" id="PTHR32226">
    <property type="entry name" value="TELO2-INTERACTING PROTEIN 2"/>
    <property type="match status" value="1"/>
</dbReference>
<dbReference type="InterPro" id="IPR018870">
    <property type="entry name" value="Tti2"/>
</dbReference>
<organism>
    <name type="scientific">Serpula lacrymans var. lacrymans (strain S7.9)</name>
    <name type="common">Dry rot fungus</name>
    <dbReference type="NCBI Taxonomy" id="578457"/>
    <lineage>
        <taxon>Eukaryota</taxon>
        <taxon>Fungi</taxon>
        <taxon>Dikarya</taxon>
        <taxon>Basidiomycota</taxon>
        <taxon>Agaricomycotina</taxon>
        <taxon>Agaricomycetes</taxon>
        <taxon>Agaricomycetidae</taxon>
        <taxon>Boletales</taxon>
        <taxon>Coniophorineae</taxon>
        <taxon>Serpulaceae</taxon>
        <taxon>Serpula</taxon>
    </lineage>
</organism>
<dbReference type="InterPro" id="IPR011989">
    <property type="entry name" value="ARM-like"/>
</dbReference>
<dbReference type="KEGG" id="sla:SERLADRAFT_413675"/>
<gene>
    <name evidence="2" type="ORF">SERLADRAFT_413675</name>
</gene>
<dbReference type="OrthoDB" id="6417021at2759"/>
<name>F8NPF3_SERL9</name>
<dbReference type="RefSeq" id="XP_007315254.1">
    <property type="nucleotide sequence ID" value="XM_007315192.1"/>
</dbReference>
<dbReference type="SUPFAM" id="SSF48371">
    <property type="entry name" value="ARM repeat"/>
    <property type="match status" value="1"/>
</dbReference>
<dbReference type="Proteomes" id="UP000008064">
    <property type="component" value="Unassembled WGS sequence"/>
</dbReference>
<dbReference type="GeneID" id="18813196"/>
<comment type="similarity">
    <text evidence="1">Belongs to the TTI2 family.</text>
</comment>